<dbReference type="Pfam" id="PF13579">
    <property type="entry name" value="Glyco_trans_4_4"/>
    <property type="match status" value="1"/>
</dbReference>
<accession>A0A8B6X9C5</accession>
<evidence type="ECO:0000313" key="3">
    <source>
        <dbReference type="RefSeq" id="WP_051378108.1"/>
    </source>
</evidence>
<dbReference type="SUPFAM" id="SSF53756">
    <property type="entry name" value="UDP-Glycosyltransferase/glycogen phosphorylase"/>
    <property type="match status" value="1"/>
</dbReference>
<protein>
    <submittedName>
        <fullName evidence="3">Glycosyltransferase</fullName>
        <ecNumber evidence="3">2.4.-.-</ecNumber>
    </submittedName>
</protein>
<reference evidence="3" key="1">
    <citation type="submission" date="2025-08" db="UniProtKB">
        <authorList>
            <consortium name="RefSeq"/>
        </authorList>
    </citation>
    <scope>IDENTIFICATION</scope>
</reference>
<organism evidence="2 3">
    <name type="scientific">Derxia gummosa DSM 723</name>
    <dbReference type="NCBI Taxonomy" id="1121388"/>
    <lineage>
        <taxon>Bacteria</taxon>
        <taxon>Pseudomonadati</taxon>
        <taxon>Pseudomonadota</taxon>
        <taxon>Betaproteobacteria</taxon>
        <taxon>Burkholderiales</taxon>
        <taxon>Alcaligenaceae</taxon>
        <taxon>Derxia</taxon>
    </lineage>
</organism>
<proteinExistence type="predicted"/>
<dbReference type="Pfam" id="PF13692">
    <property type="entry name" value="Glyco_trans_1_4"/>
    <property type="match status" value="1"/>
</dbReference>
<dbReference type="EC" id="2.4.-.-" evidence="3"/>
<dbReference type="Gene3D" id="3.40.50.2000">
    <property type="entry name" value="Glycogen Phosphorylase B"/>
    <property type="match status" value="2"/>
</dbReference>
<dbReference type="RefSeq" id="WP_051378108.1">
    <property type="nucleotide sequence ID" value="NZ_AXWS01000007.1"/>
</dbReference>
<dbReference type="AlphaFoldDB" id="A0A8B6X9C5"/>
<dbReference type="PANTHER" id="PTHR45947:SF3">
    <property type="entry name" value="SULFOQUINOVOSYL TRANSFERASE SQD2"/>
    <property type="match status" value="1"/>
</dbReference>
<keyword evidence="2" id="KW-1185">Reference proteome</keyword>
<dbReference type="GO" id="GO:0016757">
    <property type="term" value="F:glycosyltransferase activity"/>
    <property type="evidence" value="ECO:0007669"/>
    <property type="project" value="UniProtKB-ARBA"/>
</dbReference>
<dbReference type="InterPro" id="IPR050194">
    <property type="entry name" value="Glycosyltransferase_grp1"/>
</dbReference>
<feature type="domain" description="Glycosyltransferase subfamily 4-like N-terminal" evidence="1">
    <location>
        <begin position="14"/>
        <end position="172"/>
    </location>
</feature>
<evidence type="ECO:0000313" key="2">
    <source>
        <dbReference type="Proteomes" id="UP000675920"/>
    </source>
</evidence>
<sequence>MWPKVLHVAETIKGGIASYLDEIIPYQAAQFGAGNVGLLLPRSQLGELPAARGVRVWTFDDDCGRPRRVLRIRRMLPAVEAEFGPNVVHAHGSFAGIATRIPGLAPRAPVVYCSHGWAFDRESSRLKNAVIAAIERLLAPSARVIVCISRHDYRSGLRAGIEPTRLKLVENGIADQAAQGATTRRDGKCTWLFAGRFDRQKGVDIFLEAMRRMQHECHGVLLGGTVLADETLADVPPNVAVRGWAPRDEVQREIAAADAIVMPSRWEGFGLIAIEAMRASRPVIATRVGGLGDLVIDGWNGRVVEPNSVDSLVKVLRACNRASLAGMGENARRFYLASYTAQKLNRALFRLYLDAVRPTEPATLHERHWLAPAGRRAV</sequence>
<evidence type="ECO:0000259" key="1">
    <source>
        <dbReference type="Pfam" id="PF13579"/>
    </source>
</evidence>
<name>A0A8B6X9C5_9BURK</name>
<dbReference type="InterPro" id="IPR028098">
    <property type="entry name" value="Glyco_trans_4-like_N"/>
</dbReference>
<dbReference type="PANTHER" id="PTHR45947">
    <property type="entry name" value="SULFOQUINOVOSYL TRANSFERASE SQD2"/>
    <property type="match status" value="1"/>
</dbReference>
<dbReference type="OrthoDB" id="9775208at2"/>
<dbReference type="Proteomes" id="UP000675920">
    <property type="component" value="Unplaced"/>
</dbReference>